<dbReference type="Gene3D" id="3.30.70.1320">
    <property type="entry name" value="Multidrug efflux transporter AcrB pore domain like"/>
    <property type="match status" value="1"/>
</dbReference>
<feature type="transmembrane region" description="Helical" evidence="1">
    <location>
        <begin position="920"/>
        <end position="940"/>
    </location>
</feature>
<feature type="transmembrane region" description="Helical" evidence="1">
    <location>
        <begin position="457"/>
        <end position="480"/>
    </location>
</feature>
<keyword evidence="1" id="KW-0812">Transmembrane</keyword>
<feature type="transmembrane region" description="Helical" evidence="1">
    <location>
        <begin position="335"/>
        <end position="351"/>
    </location>
</feature>
<dbReference type="RefSeq" id="WP_041051541.1">
    <property type="nucleotide sequence ID" value="NZ_JXAK01000068.1"/>
</dbReference>
<dbReference type="SUPFAM" id="SSF82693">
    <property type="entry name" value="Multidrug efflux transporter AcrB pore domain, PN1, PN2, PC1 and PC2 subdomains"/>
    <property type="match status" value="3"/>
</dbReference>
<dbReference type="PANTHER" id="PTHR32063">
    <property type="match status" value="1"/>
</dbReference>
<feature type="transmembrane region" description="Helical" evidence="1">
    <location>
        <begin position="961"/>
        <end position="982"/>
    </location>
</feature>
<keyword evidence="1" id="KW-1133">Transmembrane helix</keyword>
<organism evidence="2 3">
    <name type="scientific">Gordoniibacillus kamchatkensis</name>
    <dbReference type="NCBI Taxonomy" id="1590651"/>
    <lineage>
        <taxon>Bacteria</taxon>
        <taxon>Bacillati</taxon>
        <taxon>Bacillota</taxon>
        <taxon>Bacilli</taxon>
        <taxon>Bacillales</taxon>
        <taxon>Paenibacillaceae</taxon>
        <taxon>Gordoniibacillus</taxon>
    </lineage>
</organism>
<reference evidence="2 3" key="1">
    <citation type="submission" date="2014-12" db="EMBL/GenBank/DDBJ databases">
        <title>Draft genome sequence of Paenibacillus kamchatkensis strain B-2647.</title>
        <authorList>
            <person name="Karlyshev A.V."/>
            <person name="Kudryashova E.B."/>
        </authorList>
    </citation>
    <scope>NUCLEOTIDE SEQUENCE [LARGE SCALE GENOMIC DNA]</scope>
    <source>
        <strain evidence="2 3">VKM B-2647</strain>
    </source>
</reference>
<dbReference type="InterPro" id="IPR001036">
    <property type="entry name" value="Acrflvin-R"/>
</dbReference>
<dbReference type="InterPro" id="IPR027463">
    <property type="entry name" value="AcrB_DN_DC_subdom"/>
</dbReference>
<feature type="transmembrane region" description="Helical" evidence="1">
    <location>
        <begin position="994"/>
        <end position="1020"/>
    </location>
</feature>
<keyword evidence="3" id="KW-1185">Reference proteome</keyword>
<dbReference type="SUPFAM" id="SSF82714">
    <property type="entry name" value="Multidrug efflux transporter AcrB TolC docking domain, DN and DC subdomains"/>
    <property type="match status" value="2"/>
</dbReference>
<feature type="transmembrane region" description="Helical" evidence="1">
    <location>
        <begin position="887"/>
        <end position="908"/>
    </location>
</feature>
<name>A0ABR5ACZ8_9BACL</name>
<dbReference type="Gene3D" id="3.30.70.1430">
    <property type="entry name" value="Multidrug efflux transporter AcrB pore domain"/>
    <property type="match status" value="2"/>
</dbReference>
<comment type="caution">
    <text evidence="2">The sequence shown here is derived from an EMBL/GenBank/DDBJ whole genome shotgun (WGS) entry which is preliminary data.</text>
</comment>
<evidence type="ECO:0000313" key="2">
    <source>
        <dbReference type="EMBL" id="KIL38262.1"/>
    </source>
</evidence>
<dbReference type="Gene3D" id="3.30.2090.10">
    <property type="entry name" value="Multidrug efflux transporter AcrB TolC docking domain, DN and DC subdomains"/>
    <property type="match status" value="2"/>
</dbReference>
<sequence>MNLANFSVRRPVTIVMIMVALIIVGMIAIPLLPVDLYPNLDIPTANVSVSWPGASPAEMERQVTKPIEQSMATVSGLSNLSSNSRTGSSNVTLQFNYGTNLDQVMLDMRDKMSRVQRQLPSDAAAPVISRVDPNSMPIMSIALYGNADPISLRDTADNVVSPLLQQVDGVASVGASGGRIRQVQILIDPNKLQQYNITLSTIQSALGNDNNSADAGLVNKGTQLIPLHIDGQFKSVLEIGKVQVPLGKGSTIALSELGKIVDTYQDVTADSRMNGQSSVSLSILKQAGGNTVAISDNIRAQLKKIEAKLPNGEHLTVLNDQATFIKSSVNTVRDHLLLGGLFSIIILLFFLRSVRATLIIGIVIPIAVVSTFSMMYFSSQTINTITLGGLAVGLGSLVDFAVVVLESIFRKRHEGLDAEEAAKAGAAEVGTAVFASALAQICVFAPTVFINGISKQFFWPMALTVIFSHIAALFAAVTLVPMLAAKIMKGKVDEELPEGRSWNPLIWYGRGMKRLTQMYAWLLRWSLSHRWVIIVTTVALLAASVYATRFVGSELTPQTDQGRVSVDISLPQGTSFDVTNQLATTIESKVKSIPEADIIYTRVGSSGGGAFQSSATNSASIDVTLKTGHKRSSAQVAEQIRGMTQGYPGARINVSTPSGIRLPGMGGGFGNGGDITVNLSGPDLNVLQKLGDEVARQISTVPGTRNVLNTLDQTSPQYSLTIDRDAAQHFGVSLKDVMTALRNAYQGTVATQFNTGNLAIDVIIKFPEDFTNKIENLNNISINTSSGTIVPLNQIAKVQLGSGPAQIRRLNQNRVAVVQANVFGATVGDVQAQVKQVVDSIQPPDGYTVTMGSATTQQSQTFASLFGMLLISIVLVYMVMASQFESLYGPFIIMFSLPPTFVGAILGLLVTHRTINMNSIIGMIMLVGIVVNNAIVLVDYTNQLRKRGMPLFDALIEAGQIRLRPILMTTGTTVLAMLPLVIGFGEGAETQASMATVVAFGLVLSTMITLVLVPVVFTLLDGGTGAIKRRFRGMFGKRQDGNRTLPSGPTGSM</sequence>
<feature type="transmembrane region" description="Helical" evidence="1">
    <location>
        <begin position="862"/>
        <end position="880"/>
    </location>
</feature>
<dbReference type="Gene3D" id="3.30.70.1440">
    <property type="entry name" value="Multidrug efflux transporter AcrB pore domain"/>
    <property type="match status" value="1"/>
</dbReference>
<protein>
    <submittedName>
        <fullName evidence="2">Multidrug ABC transporter</fullName>
    </submittedName>
</protein>
<keyword evidence="1" id="KW-0472">Membrane</keyword>
<dbReference type="PRINTS" id="PR00702">
    <property type="entry name" value="ACRIFLAVINRP"/>
</dbReference>
<feature type="transmembrane region" description="Helical" evidence="1">
    <location>
        <begin position="358"/>
        <end position="379"/>
    </location>
</feature>
<evidence type="ECO:0000313" key="3">
    <source>
        <dbReference type="Proteomes" id="UP000031967"/>
    </source>
</evidence>
<feature type="transmembrane region" description="Helical" evidence="1">
    <location>
        <begin position="385"/>
        <end position="409"/>
    </location>
</feature>
<evidence type="ECO:0000256" key="1">
    <source>
        <dbReference type="SAM" id="Phobius"/>
    </source>
</evidence>
<dbReference type="SUPFAM" id="SSF82866">
    <property type="entry name" value="Multidrug efflux transporter AcrB transmembrane domain"/>
    <property type="match status" value="2"/>
</dbReference>
<accession>A0ABR5ACZ8</accession>
<feature type="transmembrane region" description="Helical" evidence="1">
    <location>
        <begin position="429"/>
        <end position="451"/>
    </location>
</feature>
<proteinExistence type="predicted"/>
<dbReference type="EMBL" id="JXAK01000068">
    <property type="protein sequence ID" value="KIL38262.1"/>
    <property type="molecule type" value="Genomic_DNA"/>
</dbReference>
<dbReference type="Pfam" id="PF00873">
    <property type="entry name" value="ACR_tran"/>
    <property type="match status" value="1"/>
</dbReference>
<dbReference type="Proteomes" id="UP000031967">
    <property type="component" value="Unassembled WGS sequence"/>
</dbReference>
<feature type="transmembrane region" description="Helical" evidence="1">
    <location>
        <begin position="531"/>
        <end position="551"/>
    </location>
</feature>
<feature type="transmembrane region" description="Helical" evidence="1">
    <location>
        <begin position="12"/>
        <end position="32"/>
    </location>
</feature>
<dbReference type="PANTHER" id="PTHR32063:SF0">
    <property type="entry name" value="SWARMING MOTILITY PROTEIN SWRC"/>
    <property type="match status" value="1"/>
</dbReference>
<gene>
    <name evidence="2" type="ORF">SD70_27430</name>
</gene>
<dbReference type="Gene3D" id="1.20.1640.10">
    <property type="entry name" value="Multidrug efflux transporter AcrB transmembrane domain"/>
    <property type="match status" value="2"/>
</dbReference>